<evidence type="ECO:0000256" key="4">
    <source>
        <dbReference type="PROSITE-ProRule" id="PRU01363"/>
    </source>
</evidence>
<dbReference type="InterPro" id="IPR050091">
    <property type="entry name" value="PKS_NRPS_Biosynth_Enz"/>
</dbReference>
<dbReference type="InterPro" id="IPR014031">
    <property type="entry name" value="Ketoacyl_synth_C"/>
</dbReference>
<gene>
    <name evidence="9" type="ORF">Vbra_483</name>
</gene>
<dbReference type="Pfam" id="PF14765">
    <property type="entry name" value="PS-DH"/>
    <property type="match status" value="1"/>
</dbReference>
<dbReference type="InterPro" id="IPR036736">
    <property type="entry name" value="ACP-like_sf"/>
</dbReference>
<dbReference type="Gene3D" id="3.90.180.10">
    <property type="entry name" value="Medium-chain alcohol dehydrogenases, catalytic domain"/>
    <property type="match status" value="2"/>
</dbReference>
<dbReference type="PANTHER" id="PTHR43775">
    <property type="entry name" value="FATTY ACID SYNTHASE"/>
    <property type="match status" value="1"/>
</dbReference>
<organism evidence="9 10">
    <name type="scientific">Vitrella brassicaformis (strain CCMP3155)</name>
    <dbReference type="NCBI Taxonomy" id="1169540"/>
    <lineage>
        <taxon>Eukaryota</taxon>
        <taxon>Sar</taxon>
        <taxon>Alveolata</taxon>
        <taxon>Colpodellida</taxon>
        <taxon>Vitrellaceae</taxon>
        <taxon>Vitrella</taxon>
    </lineage>
</organism>
<dbReference type="Gene3D" id="3.30.70.250">
    <property type="entry name" value="Malonyl-CoA ACP transacylase, ACP-binding"/>
    <property type="match status" value="1"/>
</dbReference>
<dbReference type="InterPro" id="IPR020806">
    <property type="entry name" value="PKS_PP-bd"/>
</dbReference>
<dbReference type="SUPFAM" id="SSF53901">
    <property type="entry name" value="Thiolase-like"/>
    <property type="match status" value="1"/>
</dbReference>
<feature type="region of interest" description="N-terminal hotdog fold" evidence="4">
    <location>
        <begin position="544"/>
        <end position="698"/>
    </location>
</feature>
<keyword evidence="3" id="KW-0808">Transferase</keyword>
<dbReference type="SMART" id="SM00822">
    <property type="entry name" value="PKS_KR"/>
    <property type="match status" value="1"/>
</dbReference>
<dbReference type="SMART" id="SM00823">
    <property type="entry name" value="PKS_PP"/>
    <property type="match status" value="1"/>
</dbReference>
<dbReference type="Pfam" id="PF00550">
    <property type="entry name" value="PP-binding"/>
    <property type="match status" value="1"/>
</dbReference>
<dbReference type="InterPro" id="IPR036291">
    <property type="entry name" value="NAD(P)-bd_dom_sf"/>
</dbReference>
<dbReference type="Pfam" id="PF21089">
    <property type="entry name" value="PKS_DH_N"/>
    <property type="match status" value="1"/>
</dbReference>
<dbReference type="Pfam" id="PF02801">
    <property type="entry name" value="Ketoacyl-synt_C"/>
    <property type="match status" value="1"/>
</dbReference>
<dbReference type="Pfam" id="PF00698">
    <property type="entry name" value="Acyl_transf_1"/>
    <property type="match status" value="1"/>
</dbReference>
<dbReference type="SUPFAM" id="SSF51735">
    <property type="entry name" value="NAD(P)-binding Rossmann-fold domains"/>
    <property type="match status" value="4"/>
</dbReference>
<evidence type="ECO:0000259" key="6">
    <source>
        <dbReference type="PROSITE" id="PS50075"/>
    </source>
</evidence>
<feature type="region of interest" description="Disordered" evidence="5">
    <location>
        <begin position="75"/>
        <end position="126"/>
    </location>
</feature>
<dbReference type="InterPro" id="IPR020843">
    <property type="entry name" value="ER"/>
</dbReference>
<dbReference type="GO" id="GO:0016491">
    <property type="term" value="F:oxidoreductase activity"/>
    <property type="evidence" value="ECO:0007669"/>
    <property type="project" value="InterPro"/>
</dbReference>
<dbReference type="InterPro" id="IPR010080">
    <property type="entry name" value="Thioester_reductase-like_dom"/>
</dbReference>
<feature type="compositionally biased region" description="Low complexity" evidence="5">
    <location>
        <begin position="84"/>
        <end position="98"/>
    </location>
</feature>
<feature type="non-terminal residue" evidence="9">
    <location>
        <position position="1"/>
    </location>
</feature>
<evidence type="ECO:0000256" key="2">
    <source>
        <dbReference type="ARBA" id="ARBA00022553"/>
    </source>
</evidence>
<keyword evidence="10" id="KW-1185">Reference proteome</keyword>
<keyword evidence="1" id="KW-0596">Phosphopantetheine</keyword>
<evidence type="ECO:0000256" key="5">
    <source>
        <dbReference type="SAM" id="MobiDB-lite"/>
    </source>
</evidence>
<sequence length="2820" mass="310409">ATIRMAHPLVLGALKTSIGHLEGSAGISGLIKLILTLLHGVAPPNLHLNQLNPHIDTDGFNVLIPTQPVKLLRANRQQHGQGQSSKDSSSPTSSLPKESSPKEKSPKESSPTSSVPTSSATSSVTTGMPVLVGGVSSFGFGGANAHALIQCHPISQSSTTTVQELLETGGLSAAARQSEKRKVALMFTGQGSQYVNMGRELYESDQVFREAIGQCASVLDPYLSAQHEGISLVGLLYPDSSGEADEMARLIDETRFSQPVLFAVEYALYASLSARGVVADVVMGHSLGEYVAATVAGVMSLPDGLRLIAERARIMHASDPKDGVMAACRLSPEQVDEAIQALPAASRNVSLAAVNGPKSVVVSGAREQVEEVFKSLHVGNRYKLLPVSHAFHSPLMADTVDHFRQVLQTVALRPPTIPLVSNVTGHLVTPDQQPGSTTTDLTDVDYWAHHITLPVRFLDGIQTTIQQAGARVLIEVGPKPTLINMGKQCLRGDAQPLDLQWLPTIDPKTDAIGSMKDVVESVSFKESGTHQWKHDLFPWVEVAHPVLGKREVLEKGSNFEGVLRKEVRALISEHIVLGAALMPGAGFLEAMSSAGAAAMEPPLGQSLDLSGKKRSAYDLVCLEEVMFEKPLRLLKARSGGSEEAKEQTVRITVSGEEVSNLTHCCAPPMAIEFLSRAEGEDDFSAHGSARLTAFAPPDEAVTSSVEEVGTVKERCPHTADISSFYSQLKALGLQYQGRFQTVQDIAVGDDEAISRLKLPATAAFERGFRFHPALLDGAFQTTAGILAAIEPKDSVRTKSKTVLVPVGAERVCLAKLDSSQEVWSHVKLVQKDDNGVLIDVTIQDRLGRPVAVLNKLSLRQMETTAPAEIPRDLLWETSWKQQALPAEEEDKTHEPKLQAAPDLEEETTHRTKSNCLVFGAAGDWQQATESFLSATASLGETRVICHGDMPSAADLDKLLSDKEGDKLLWDSIIYLGGLMVDSRPLEDSEIVLDVMGEVLELTQSLLRLGRTMELPAVWLATAGSQNCETSGHDEAGDLLARHAMHGGLWGFAKVARLESENGLGQMIRMSCVDLDRRTADAESLLQQLLWAIDREWPKEAKDYEPEIAVRNNHAESPGAYKLYYSRMVKSSLQARGHCELQLGKRGTLSSLRVRPVSNDGRESPGAGCVEVRVRAVGLNFRDVLNVMGLYPGDPGPPGGDCSGTVVSVGAGVTHLSVGDDVYGVAPGCLRTYVATDAHLMAIKPVTMSFEQAAALPVVFVTVQVAFRELAKYCQQVGATVFATAGSEAKRDYLRQTCGVQYVTTSRDAKQFKEDMLSFLGGASSGKIDVVLNSLIDDYIPFSLDLMAPNGRFMELGKRETWTKDKVAEKRPDVMYELIAIDRFIEENPLRVESILKDMSAGFAAGRLPPLPMHVFDMTSQDQHLGGVAGFRFLQRAQHIGKVVLRVPNALQSVDTVLASSQSSGSYVITGGSGGIGLLLAEWLVHEGAKHIVLVSRRGKPSAAVAATELWQRLTAASNTSFKVHCLAADVSKKDDCERLFQQLAESIPDAPVKGIFHAAGVLEDATLNNQTKDNITKVYLPKVMGAWYLHELSQTWPLPLDHFMMFSSVASMLGNFGQSNYAAANACLDALTVHRRSRGFAAQSIQWGPWVEQGMAAKLRQHLDKVGIKGISNELGLRVMGDVMSHQLSTPARPGVGVIGCQALNWPVFLGRHERVPNLFADIPMASTAASEGKGSLDLSRMSRDELGDILCSLAEEVAGSGERPEPDAPLMELGFDSLGAVEFRNAIADMTGVKLPQSLVFENPSINDLADFILSRAPTKGKDEPSADSAEGVDGSKANAEAIASGTTKPFDIMSLTVEKWLRFTFSENKRYFQYVDAFENKYPSVDAMSKESDVHGAIRSLNVKNAEDTQLIAAAWEKLISADTAEAKPGRRQKTPDVYDDMKMLSDWLDTEIAVRIKSALPRVPQRRVRRVLLTGVTGFVGRCQLVTLLERETPGKLVVCCLVRASSVEHGLQRVRQACTEARIWREEFAHRIEVLPGDFTLEDFGLGEKKFQELCRSVDMVYHTGADVNLMNNYAKLRHTNTLAMKGVIRVCATHRLKELHHTSTLGVFPAFYAAFGQEFSDMSPIMEGVSPDEKEMKKFFPPTAIGYPWSKWATEQTLRKARDLGLPLCIYRLPNTNLSLRTGFTNRTDYLTALMVSSMQEGMFPIGATAAPFTPADTISEMLVEASFLENRKHWFYHLVDATIVTRHELERWSADMGVSYRGVHVQEFLNAVKERGRVSPVHRFVPLMQHWRRYWFDSEERTEPLPISNRHIFEDLPTFKWPSGRDVFQASFMYSCESRFFMPNSKSIGMVADDMVSLAKKNAGLATLPQGLPGGDAFFTQPIRSLTESARHDVKLSFFGQFALSRTVHQLLKNALFLQAMEQQHPDILRQSISQPLVIVGPDVLGNAFLQLLMAQDPSNRVPRFCEVNFPYGEDGSFRPKRLPNNAPWEQDPRMAAARRLLESSPMLGNDYMSILPRSGDMPEDDTAIFEHSLRAHTFCMGYGAPSYGQWLRESDGAEIKKGYAMHKRFLQHLQWQRAGDRWVLKMPAHMLALDALFETYPDARVIFLHRNPKVALGPVCRIVNSVREKLMDDADMSVTSHQQAELMAEMVNTATEFRQNNPALRGRFVDVTTDALVRDPVGTVRKIYRQCGLAMPRRASQSMWDLVSQHRDKRDQLFRQHEPLDQFGLDEDDLDEAFQPYYSETRQIQTQRRFSRLMPTCGGGNTIARRTSSQSGRWRRLSLPQSLSVMATRRSESYTVSIRRSESQRQDSK</sequence>
<dbReference type="Pfam" id="PF07993">
    <property type="entry name" value="NAD_binding_4"/>
    <property type="match status" value="1"/>
</dbReference>
<dbReference type="InterPro" id="IPR001227">
    <property type="entry name" value="Ac_transferase_dom_sf"/>
</dbReference>
<dbReference type="SUPFAM" id="SSF50129">
    <property type="entry name" value="GroES-like"/>
    <property type="match status" value="1"/>
</dbReference>
<dbReference type="Pfam" id="PF13602">
    <property type="entry name" value="ADH_zinc_N_2"/>
    <property type="match status" value="1"/>
</dbReference>
<dbReference type="InterPro" id="IPR049900">
    <property type="entry name" value="PKS_mFAS_DH"/>
</dbReference>
<dbReference type="SMART" id="SM00829">
    <property type="entry name" value="PKS_ER"/>
    <property type="match status" value="1"/>
</dbReference>
<dbReference type="InterPro" id="IPR057326">
    <property type="entry name" value="KR_dom"/>
</dbReference>
<dbReference type="Gene3D" id="3.40.47.10">
    <property type="match status" value="1"/>
</dbReference>
<dbReference type="Pfam" id="PF08659">
    <property type="entry name" value="KR"/>
    <property type="match status" value="1"/>
</dbReference>
<feature type="domain" description="PKS/mFAS DH" evidence="8">
    <location>
        <begin position="544"/>
        <end position="867"/>
    </location>
</feature>
<dbReference type="InterPro" id="IPR011032">
    <property type="entry name" value="GroES-like_sf"/>
</dbReference>
<evidence type="ECO:0000256" key="1">
    <source>
        <dbReference type="ARBA" id="ARBA00022450"/>
    </source>
</evidence>
<dbReference type="InterPro" id="IPR014043">
    <property type="entry name" value="Acyl_transferase_dom"/>
</dbReference>
<dbReference type="Gene3D" id="3.40.50.720">
    <property type="entry name" value="NAD(P)-binding Rossmann-like Domain"/>
    <property type="match status" value="4"/>
</dbReference>
<feature type="active site" description="Proton donor; for dehydratase activity" evidence="4">
    <location>
        <position position="776"/>
    </location>
</feature>
<protein>
    <submittedName>
        <fullName evidence="9">Uncharacterized protein</fullName>
    </submittedName>
</protein>
<dbReference type="Gene3D" id="3.40.50.300">
    <property type="entry name" value="P-loop containing nucleotide triphosphate hydrolases"/>
    <property type="match status" value="1"/>
</dbReference>
<dbReference type="InterPro" id="IPR016035">
    <property type="entry name" value="Acyl_Trfase/lysoPLipase"/>
</dbReference>
<dbReference type="Gene3D" id="3.40.366.10">
    <property type="entry name" value="Malonyl-Coenzyme A Acyl Carrier Protein, domain 2"/>
    <property type="match status" value="1"/>
</dbReference>
<reference evidence="9 10" key="1">
    <citation type="submission" date="2014-11" db="EMBL/GenBank/DDBJ databases">
        <authorList>
            <person name="Zhu J."/>
            <person name="Qi W."/>
            <person name="Song R."/>
        </authorList>
    </citation>
    <scope>NUCLEOTIDE SEQUENCE [LARGE SCALE GENOMIC DNA]</scope>
</reference>
<dbReference type="InterPro" id="IPR020807">
    <property type="entry name" value="PKS_DH"/>
</dbReference>
<feature type="active site" description="Proton acceptor; for dehydratase activity" evidence="4">
    <location>
        <position position="574"/>
    </location>
</feature>
<dbReference type="STRING" id="1169540.A0A0G4GZN4"/>
<dbReference type="OMA" id="LGWHEFK"/>
<feature type="compositionally biased region" description="Low complexity" evidence="5">
    <location>
        <begin position="108"/>
        <end position="126"/>
    </location>
</feature>
<dbReference type="CDD" id="cd05195">
    <property type="entry name" value="enoyl_red"/>
    <property type="match status" value="1"/>
</dbReference>
<dbReference type="SMART" id="SM00826">
    <property type="entry name" value="PKS_DH"/>
    <property type="match status" value="1"/>
</dbReference>
<dbReference type="GO" id="GO:0006633">
    <property type="term" value="P:fatty acid biosynthetic process"/>
    <property type="evidence" value="ECO:0007669"/>
    <property type="project" value="TreeGrafter"/>
</dbReference>
<dbReference type="Proteomes" id="UP000041254">
    <property type="component" value="Unassembled WGS sequence"/>
</dbReference>
<dbReference type="EMBL" id="CDMY01000900">
    <property type="protein sequence ID" value="CEM36688.1"/>
    <property type="molecule type" value="Genomic_DNA"/>
</dbReference>
<evidence type="ECO:0000313" key="10">
    <source>
        <dbReference type="Proteomes" id="UP000041254"/>
    </source>
</evidence>
<feature type="domain" description="Ketosynthase family 3 (KS3)" evidence="7">
    <location>
        <begin position="1"/>
        <end position="151"/>
    </location>
</feature>
<dbReference type="GO" id="GO:0044550">
    <property type="term" value="P:secondary metabolite biosynthetic process"/>
    <property type="evidence" value="ECO:0007669"/>
    <property type="project" value="UniProtKB-ARBA"/>
</dbReference>
<dbReference type="Pfam" id="PF08240">
    <property type="entry name" value="ADH_N"/>
    <property type="match status" value="1"/>
</dbReference>
<dbReference type="Pfam" id="PF13469">
    <property type="entry name" value="Sulfotransfer_3"/>
    <property type="match status" value="1"/>
</dbReference>
<feature type="domain" description="Carrier" evidence="6">
    <location>
        <begin position="1742"/>
        <end position="1818"/>
    </location>
</feature>
<dbReference type="Gene3D" id="1.10.1200.10">
    <property type="entry name" value="ACP-like"/>
    <property type="match status" value="1"/>
</dbReference>
<dbReference type="PANTHER" id="PTHR43775:SF37">
    <property type="entry name" value="SI:DKEY-61P9.11"/>
    <property type="match status" value="1"/>
</dbReference>
<accession>A0A0G4GZN4</accession>
<dbReference type="GO" id="GO:0031177">
    <property type="term" value="F:phosphopantetheine binding"/>
    <property type="evidence" value="ECO:0007669"/>
    <property type="project" value="InterPro"/>
</dbReference>
<dbReference type="InterPro" id="IPR013120">
    <property type="entry name" value="FAR_NAD-bd"/>
</dbReference>
<evidence type="ECO:0000259" key="7">
    <source>
        <dbReference type="PROSITE" id="PS52004"/>
    </source>
</evidence>
<keyword evidence="2" id="KW-0597">Phosphoprotein</keyword>
<dbReference type="InterPro" id="IPR049552">
    <property type="entry name" value="PKS_DH_N"/>
</dbReference>
<dbReference type="PROSITE" id="PS52019">
    <property type="entry name" value="PKS_MFAS_DH"/>
    <property type="match status" value="1"/>
</dbReference>
<dbReference type="InterPro" id="IPR027417">
    <property type="entry name" value="P-loop_NTPase"/>
</dbReference>
<name>A0A0G4GZN4_VITBC</name>
<dbReference type="InterPro" id="IPR013154">
    <property type="entry name" value="ADH-like_N"/>
</dbReference>
<proteinExistence type="predicted"/>
<dbReference type="InterPro" id="IPR042104">
    <property type="entry name" value="PKS_dehydratase_sf"/>
</dbReference>
<dbReference type="InterPro" id="IPR016039">
    <property type="entry name" value="Thiolase-like"/>
</dbReference>
<dbReference type="PROSITE" id="PS52004">
    <property type="entry name" value="KS3_2"/>
    <property type="match status" value="1"/>
</dbReference>
<dbReference type="VEuPathDB" id="CryptoDB:Vbra_483"/>
<dbReference type="SUPFAM" id="SSF52151">
    <property type="entry name" value="FabD/lysophospholipase-like"/>
    <property type="match status" value="1"/>
</dbReference>
<dbReference type="OrthoDB" id="329835at2759"/>
<evidence type="ECO:0000259" key="8">
    <source>
        <dbReference type="PROSITE" id="PS52019"/>
    </source>
</evidence>
<dbReference type="PROSITE" id="PS50075">
    <property type="entry name" value="CARRIER"/>
    <property type="match status" value="1"/>
</dbReference>
<dbReference type="Gene3D" id="3.30.70.3290">
    <property type="match status" value="1"/>
</dbReference>
<dbReference type="InterPro" id="IPR009081">
    <property type="entry name" value="PP-bd_ACP"/>
</dbReference>
<dbReference type="SUPFAM" id="SSF47336">
    <property type="entry name" value="ACP-like"/>
    <property type="match status" value="1"/>
</dbReference>
<dbReference type="Gene3D" id="3.10.129.110">
    <property type="entry name" value="Polyketide synthase dehydratase"/>
    <property type="match status" value="1"/>
</dbReference>
<feature type="region of interest" description="C-terminal hotdog fold" evidence="4">
    <location>
        <begin position="716"/>
        <end position="867"/>
    </location>
</feature>
<dbReference type="InterPro" id="IPR049551">
    <property type="entry name" value="PKS_DH_C"/>
</dbReference>
<feature type="region of interest" description="Disordered" evidence="5">
    <location>
        <begin position="884"/>
        <end position="908"/>
    </location>
</feature>
<evidence type="ECO:0000256" key="3">
    <source>
        <dbReference type="ARBA" id="ARBA00022679"/>
    </source>
</evidence>
<dbReference type="SMART" id="SM00827">
    <property type="entry name" value="PKS_AT"/>
    <property type="match status" value="1"/>
</dbReference>
<dbReference type="InterPro" id="IPR016036">
    <property type="entry name" value="Malonyl_transacylase_ACP-bd"/>
</dbReference>
<dbReference type="GO" id="GO:0004312">
    <property type="term" value="F:fatty acid synthase activity"/>
    <property type="evidence" value="ECO:0007669"/>
    <property type="project" value="TreeGrafter"/>
</dbReference>
<dbReference type="SUPFAM" id="SSF52540">
    <property type="entry name" value="P-loop containing nucleoside triphosphate hydrolases"/>
    <property type="match status" value="1"/>
</dbReference>
<dbReference type="InParanoid" id="A0A0G4GZN4"/>
<dbReference type="InterPro" id="IPR013968">
    <property type="entry name" value="PKS_KR"/>
</dbReference>
<dbReference type="CDD" id="cd05235">
    <property type="entry name" value="SDR_e1"/>
    <property type="match status" value="1"/>
</dbReference>
<dbReference type="InterPro" id="IPR020841">
    <property type="entry name" value="PKS_Beta-ketoAc_synthase_dom"/>
</dbReference>
<dbReference type="SUPFAM" id="SSF55048">
    <property type="entry name" value="Probable ACP-binding domain of malonyl-CoA ACP transacylase"/>
    <property type="match status" value="1"/>
</dbReference>
<evidence type="ECO:0000313" key="9">
    <source>
        <dbReference type="EMBL" id="CEM36688.1"/>
    </source>
</evidence>